<dbReference type="InterPro" id="IPR001509">
    <property type="entry name" value="Epimerase_deHydtase"/>
</dbReference>
<dbReference type="Pfam" id="PF01370">
    <property type="entry name" value="Epimerase"/>
    <property type="match status" value="1"/>
</dbReference>
<proteinExistence type="inferred from homology"/>
<reference evidence="7 8" key="1">
    <citation type="submission" date="2017-06" db="EMBL/GenBank/DDBJ databases">
        <authorList>
            <person name="Kim H.J."/>
            <person name="Triplett B.A."/>
        </authorList>
    </citation>
    <scope>NUCLEOTIDE SEQUENCE [LARGE SCALE GENOMIC DNA]</scope>
    <source>
        <strain evidence="7 8">DSM 43151</strain>
    </source>
</reference>
<evidence type="ECO:0000313" key="8">
    <source>
        <dbReference type="Proteomes" id="UP000198415"/>
    </source>
</evidence>
<protein>
    <recommendedName>
        <fullName evidence="3">UDP-glucose 4-epimerase</fullName>
    </recommendedName>
    <alternativeName>
        <fullName evidence="5">Galactowaldenase</fullName>
    </alternativeName>
    <alternativeName>
        <fullName evidence="4">UDP-galactose 4-epimerase</fullName>
    </alternativeName>
</protein>
<evidence type="ECO:0000256" key="4">
    <source>
        <dbReference type="ARBA" id="ARBA00031367"/>
    </source>
</evidence>
<comment type="similarity">
    <text evidence="2">Belongs to the NAD(P)-dependent epimerase/dehydratase family.</text>
</comment>
<gene>
    <name evidence="7" type="ORF">SAMN06264365_103117</name>
</gene>
<accession>A0A238X750</accession>
<evidence type="ECO:0000259" key="6">
    <source>
        <dbReference type="Pfam" id="PF01370"/>
    </source>
</evidence>
<dbReference type="EMBL" id="FZNR01000003">
    <property type="protein sequence ID" value="SNR54452.1"/>
    <property type="molecule type" value="Genomic_DNA"/>
</dbReference>
<evidence type="ECO:0000256" key="1">
    <source>
        <dbReference type="ARBA" id="ARBA00004947"/>
    </source>
</evidence>
<dbReference type="AlphaFoldDB" id="A0A238X750"/>
<dbReference type="InterPro" id="IPR036291">
    <property type="entry name" value="NAD(P)-bd_dom_sf"/>
</dbReference>
<dbReference type="GO" id="GO:0033499">
    <property type="term" value="P:galactose catabolic process via UDP-galactose, Leloir pathway"/>
    <property type="evidence" value="ECO:0007669"/>
    <property type="project" value="TreeGrafter"/>
</dbReference>
<organism evidence="7 8">
    <name type="scientific">Actinoplanes regularis</name>
    <dbReference type="NCBI Taxonomy" id="52697"/>
    <lineage>
        <taxon>Bacteria</taxon>
        <taxon>Bacillati</taxon>
        <taxon>Actinomycetota</taxon>
        <taxon>Actinomycetes</taxon>
        <taxon>Micromonosporales</taxon>
        <taxon>Micromonosporaceae</taxon>
        <taxon>Actinoplanes</taxon>
    </lineage>
</organism>
<dbReference type="Gene3D" id="3.40.50.720">
    <property type="entry name" value="NAD(P)-binding Rossmann-like Domain"/>
    <property type="match status" value="1"/>
</dbReference>
<feature type="domain" description="NAD-dependent epimerase/dehydratase" evidence="6">
    <location>
        <begin position="3"/>
        <end position="110"/>
    </location>
</feature>
<evidence type="ECO:0000256" key="3">
    <source>
        <dbReference type="ARBA" id="ARBA00018569"/>
    </source>
</evidence>
<keyword evidence="8" id="KW-1185">Reference proteome</keyword>
<dbReference type="Proteomes" id="UP000198415">
    <property type="component" value="Unassembled WGS sequence"/>
</dbReference>
<comment type="pathway">
    <text evidence="1">Carbohydrate metabolism; galactose metabolism.</text>
</comment>
<evidence type="ECO:0000256" key="2">
    <source>
        <dbReference type="ARBA" id="ARBA00007637"/>
    </source>
</evidence>
<name>A0A238X750_9ACTN</name>
<evidence type="ECO:0000256" key="5">
    <source>
        <dbReference type="ARBA" id="ARBA00033067"/>
    </source>
</evidence>
<dbReference type="PANTHER" id="PTHR43725:SF53">
    <property type="entry name" value="UDP-ARABINOSE 4-EPIMERASE 1"/>
    <property type="match status" value="1"/>
</dbReference>
<evidence type="ECO:0000313" key="7">
    <source>
        <dbReference type="EMBL" id="SNR54452.1"/>
    </source>
</evidence>
<sequence length="115" mass="12716">MKVLTTGGAGRISSTVASARIDFATTPVILDNLSTGNAEFVEDRIFYRSDIADTELDRRIFAEHPDLDAATHCAALAAMEEPVREPLAYYRENVAKTAALLENLVESGRRRRAQY</sequence>
<dbReference type="PANTHER" id="PTHR43725">
    <property type="entry name" value="UDP-GLUCOSE 4-EPIMERASE"/>
    <property type="match status" value="1"/>
</dbReference>
<dbReference type="OrthoDB" id="9801785at2"/>
<dbReference type="SUPFAM" id="SSF51735">
    <property type="entry name" value="NAD(P)-binding Rossmann-fold domains"/>
    <property type="match status" value="1"/>
</dbReference>